<evidence type="ECO:0000256" key="2">
    <source>
        <dbReference type="ARBA" id="ARBA00022857"/>
    </source>
</evidence>
<evidence type="ECO:0000313" key="6">
    <source>
        <dbReference type="Proteomes" id="UP001595699"/>
    </source>
</evidence>
<keyword evidence="2" id="KW-0521">NADP</keyword>
<dbReference type="PANTHER" id="PTHR38011:SF7">
    <property type="entry name" value="2,5-DIAMINO-6-RIBOSYLAMINO-4(3H)-PYRIMIDINONE 5'-PHOSPHATE REDUCTASE"/>
    <property type="match status" value="1"/>
</dbReference>
<dbReference type="InterPro" id="IPR050765">
    <property type="entry name" value="Riboflavin_Biosynth_HTPR"/>
</dbReference>
<name>A0ABV7YM91_9ACTN</name>
<keyword evidence="3" id="KW-0560">Oxidoreductase</keyword>
<dbReference type="EMBL" id="JBHRZH010000043">
    <property type="protein sequence ID" value="MFC3765831.1"/>
    <property type="molecule type" value="Genomic_DNA"/>
</dbReference>
<feature type="domain" description="Bacterial bifunctional deaminase-reductase C-terminal" evidence="4">
    <location>
        <begin position="9"/>
        <end position="247"/>
    </location>
</feature>
<dbReference type="PANTHER" id="PTHR38011">
    <property type="entry name" value="DIHYDROFOLATE REDUCTASE FAMILY PROTEIN (AFU_ORTHOLOGUE AFUA_8G06820)"/>
    <property type="match status" value="1"/>
</dbReference>
<sequence>MANDDRARVVMAVGMSVDGRIAHRRDQLWFDEDAKRDWEAVKPASTPSLEAARSELIDRLYQPQAILEGSGSLARSTAGPVAGLPPEEPPEVLYSDFLPDEVVHRQGHERWFTTVDSRGRVEWEDEDHGEWDVLVLVSRATPAAYLQFLRMRRLCYLVAGDERVDLAEALRKMKASLGVTCVKSTAGGGLNGALLRAGLIDEIHLMVSPYAIGGAGTPTIFDGVPLAKGELPTNLRLLSTHAESDGMLWLRYEVA</sequence>
<dbReference type="Gene3D" id="3.40.430.10">
    <property type="entry name" value="Dihydrofolate Reductase, subunit A"/>
    <property type="match status" value="1"/>
</dbReference>
<gene>
    <name evidence="5" type="ORF">ACFOUW_33695</name>
</gene>
<dbReference type="RefSeq" id="WP_205121097.1">
    <property type="nucleotide sequence ID" value="NZ_JAFBCM010000001.1"/>
</dbReference>
<protein>
    <submittedName>
        <fullName evidence="5">RibD family protein</fullName>
    </submittedName>
</protein>
<accession>A0ABV7YM91</accession>
<organism evidence="5 6">
    <name type="scientific">Tenggerimyces flavus</name>
    <dbReference type="NCBI Taxonomy" id="1708749"/>
    <lineage>
        <taxon>Bacteria</taxon>
        <taxon>Bacillati</taxon>
        <taxon>Actinomycetota</taxon>
        <taxon>Actinomycetes</taxon>
        <taxon>Propionibacteriales</taxon>
        <taxon>Nocardioidaceae</taxon>
        <taxon>Tenggerimyces</taxon>
    </lineage>
</organism>
<evidence type="ECO:0000313" key="5">
    <source>
        <dbReference type="EMBL" id="MFC3765831.1"/>
    </source>
</evidence>
<dbReference type="SUPFAM" id="SSF53597">
    <property type="entry name" value="Dihydrofolate reductase-like"/>
    <property type="match status" value="1"/>
</dbReference>
<evidence type="ECO:0000256" key="3">
    <source>
        <dbReference type="ARBA" id="ARBA00023002"/>
    </source>
</evidence>
<dbReference type="InterPro" id="IPR002734">
    <property type="entry name" value="RibDG_C"/>
</dbReference>
<evidence type="ECO:0000259" key="4">
    <source>
        <dbReference type="Pfam" id="PF01872"/>
    </source>
</evidence>
<dbReference type="Pfam" id="PF01872">
    <property type="entry name" value="RibD_C"/>
    <property type="match status" value="1"/>
</dbReference>
<evidence type="ECO:0000256" key="1">
    <source>
        <dbReference type="ARBA" id="ARBA00005104"/>
    </source>
</evidence>
<comment type="caution">
    <text evidence="5">The sequence shown here is derived from an EMBL/GenBank/DDBJ whole genome shotgun (WGS) entry which is preliminary data.</text>
</comment>
<comment type="pathway">
    <text evidence="1">Cofactor biosynthesis; riboflavin biosynthesis.</text>
</comment>
<dbReference type="InterPro" id="IPR024072">
    <property type="entry name" value="DHFR-like_dom_sf"/>
</dbReference>
<proteinExistence type="predicted"/>
<keyword evidence="6" id="KW-1185">Reference proteome</keyword>
<dbReference type="Proteomes" id="UP001595699">
    <property type="component" value="Unassembled WGS sequence"/>
</dbReference>
<reference evidence="6" key="1">
    <citation type="journal article" date="2019" name="Int. J. Syst. Evol. Microbiol.">
        <title>The Global Catalogue of Microorganisms (GCM) 10K type strain sequencing project: providing services to taxonomists for standard genome sequencing and annotation.</title>
        <authorList>
            <consortium name="The Broad Institute Genomics Platform"/>
            <consortium name="The Broad Institute Genome Sequencing Center for Infectious Disease"/>
            <person name="Wu L."/>
            <person name="Ma J."/>
        </authorList>
    </citation>
    <scope>NUCLEOTIDE SEQUENCE [LARGE SCALE GENOMIC DNA]</scope>
    <source>
        <strain evidence="6">CGMCC 4.7241</strain>
    </source>
</reference>